<evidence type="ECO:0000256" key="6">
    <source>
        <dbReference type="ARBA" id="ARBA00023125"/>
    </source>
</evidence>
<dbReference type="PROSITE" id="PS50157">
    <property type="entry name" value="ZINC_FINGER_C2H2_2"/>
    <property type="match status" value="2"/>
</dbReference>
<dbReference type="PANTHER" id="PTHR16515:SF49">
    <property type="entry name" value="GASTRULA ZINC FINGER PROTEIN XLCGF49.1-LIKE-RELATED"/>
    <property type="match status" value="1"/>
</dbReference>
<feature type="domain" description="C2H2-type" evidence="10">
    <location>
        <begin position="214"/>
        <end position="241"/>
    </location>
</feature>
<dbReference type="InterPro" id="IPR050331">
    <property type="entry name" value="Zinc_finger"/>
</dbReference>
<dbReference type="InterPro" id="IPR013087">
    <property type="entry name" value="Znf_C2H2_type"/>
</dbReference>
<keyword evidence="11" id="KW-0371">Homeobox</keyword>
<evidence type="ECO:0000259" key="10">
    <source>
        <dbReference type="PROSITE" id="PS50157"/>
    </source>
</evidence>
<accession>A0A1D2NDA7</accession>
<dbReference type="Proteomes" id="UP000094527">
    <property type="component" value="Unassembled WGS sequence"/>
</dbReference>
<proteinExistence type="predicted"/>
<dbReference type="EMBL" id="LJIJ01000082">
    <property type="protein sequence ID" value="ODN03219.1"/>
    <property type="molecule type" value="Genomic_DNA"/>
</dbReference>
<feature type="compositionally biased region" description="Low complexity" evidence="9">
    <location>
        <begin position="183"/>
        <end position="195"/>
    </location>
</feature>
<dbReference type="Pfam" id="PF00096">
    <property type="entry name" value="zf-C2H2"/>
    <property type="match status" value="1"/>
</dbReference>
<feature type="region of interest" description="Disordered" evidence="9">
    <location>
        <begin position="231"/>
        <end position="257"/>
    </location>
</feature>
<dbReference type="Pfam" id="PF13912">
    <property type="entry name" value="zf-C2H2_6"/>
    <property type="match status" value="1"/>
</dbReference>
<evidence type="ECO:0000256" key="5">
    <source>
        <dbReference type="ARBA" id="ARBA00022833"/>
    </source>
</evidence>
<dbReference type="AlphaFoldDB" id="A0A1D2NDA7"/>
<gene>
    <name evidence="11" type="ORF">Ocin01_03456</name>
</gene>
<dbReference type="GO" id="GO:0005634">
    <property type="term" value="C:nucleus"/>
    <property type="evidence" value="ECO:0007669"/>
    <property type="project" value="UniProtKB-SubCell"/>
</dbReference>
<dbReference type="FunFam" id="3.30.160.60:FF:000045">
    <property type="entry name" value="ZFP69 zinc finger protein B"/>
    <property type="match status" value="1"/>
</dbReference>
<evidence type="ECO:0000313" key="11">
    <source>
        <dbReference type="EMBL" id="ODN03219.1"/>
    </source>
</evidence>
<keyword evidence="7" id="KW-0539">Nucleus</keyword>
<evidence type="ECO:0000256" key="8">
    <source>
        <dbReference type="PROSITE-ProRule" id="PRU00042"/>
    </source>
</evidence>
<comment type="caution">
    <text evidence="11">The sequence shown here is derived from an EMBL/GenBank/DDBJ whole genome shotgun (WGS) entry which is preliminary data.</text>
</comment>
<name>A0A1D2NDA7_ORCCI</name>
<dbReference type="SMART" id="SM00355">
    <property type="entry name" value="ZnF_C2H2"/>
    <property type="match status" value="3"/>
</dbReference>
<dbReference type="PANTHER" id="PTHR16515">
    <property type="entry name" value="PR DOMAIN ZINC FINGER PROTEIN"/>
    <property type="match status" value="1"/>
</dbReference>
<keyword evidence="5" id="KW-0862">Zinc</keyword>
<reference evidence="11 12" key="1">
    <citation type="journal article" date="2016" name="Genome Biol. Evol.">
        <title>Gene Family Evolution Reflects Adaptation to Soil Environmental Stressors in the Genome of the Collembolan Orchesella cincta.</title>
        <authorList>
            <person name="Faddeeva-Vakhrusheva A."/>
            <person name="Derks M.F."/>
            <person name="Anvar S.Y."/>
            <person name="Agamennone V."/>
            <person name="Suring W."/>
            <person name="Smit S."/>
            <person name="van Straalen N.M."/>
            <person name="Roelofs D."/>
        </authorList>
    </citation>
    <scope>NUCLEOTIDE SEQUENCE [LARGE SCALE GENOMIC DNA]</scope>
    <source>
        <tissue evidence="11">Mixed pool</tissue>
    </source>
</reference>
<evidence type="ECO:0000313" key="12">
    <source>
        <dbReference type="Proteomes" id="UP000094527"/>
    </source>
</evidence>
<evidence type="ECO:0000256" key="1">
    <source>
        <dbReference type="ARBA" id="ARBA00004123"/>
    </source>
</evidence>
<evidence type="ECO:0000256" key="3">
    <source>
        <dbReference type="ARBA" id="ARBA00022737"/>
    </source>
</evidence>
<dbReference type="GO" id="GO:0008270">
    <property type="term" value="F:zinc ion binding"/>
    <property type="evidence" value="ECO:0007669"/>
    <property type="project" value="UniProtKB-KW"/>
</dbReference>
<keyword evidence="3" id="KW-0677">Repeat</keyword>
<feature type="domain" description="C2H2-type" evidence="10">
    <location>
        <begin position="30"/>
        <end position="57"/>
    </location>
</feature>
<comment type="subcellular location">
    <subcellularLocation>
        <location evidence="1">Nucleus</location>
    </subcellularLocation>
</comment>
<feature type="region of interest" description="Disordered" evidence="9">
    <location>
        <begin position="177"/>
        <end position="209"/>
    </location>
</feature>
<protein>
    <submittedName>
        <fullName evidence="11">Zinc finger homeobox protein 3</fullName>
    </submittedName>
</protein>
<evidence type="ECO:0000256" key="9">
    <source>
        <dbReference type="SAM" id="MobiDB-lite"/>
    </source>
</evidence>
<keyword evidence="12" id="KW-1185">Reference proteome</keyword>
<dbReference type="Gene3D" id="3.30.160.60">
    <property type="entry name" value="Classic Zinc Finger"/>
    <property type="match status" value="2"/>
</dbReference>
<feature type="region of interest" description="Disordered" evidence="9">
    <location>
        <begin position="116"/>
        <end position="150"/>
    </location>
</feature>
<evidence type="ECO:0000256" key="4">
    <source>
        <dbReference type="ARBA" id="ARBA00022771"/>
    </source>
</evidence>
<keyword evidence="6 11" id="KW-0238">DNA-binding</keyword>
<organism evidence="11 12">
    <name type="scientific">Orchesella cincta</name>
    <name type="common">Springtail</name>
    <name type="synonym">Podura cincta</name>
    <dbReference type="NCBI Taxonomy" id="48709"/>
    <lineage>
        <taxon>Eukaryota</taxon>
        <taxon>Metazoa</taxon>
        <taxon>Ecdysozoa</taxon>
        <taxon>Arthropoda</taxon>
        <taxon>Hexapoda</taxon>
        <taxon>Collembola</taxon>
        <taxon>Entomobryomorpha</taxon>
        <taxon>Entomobryoidea</taxon>
        <taxon>Orchesellidae</taxon>
        <taxon>Orchesellinae</taxon>
        <taxon>Orchesella</taxon>
    </lineage>
</organism>
<evidence type="ECO:0000256" key="2">
    <source>
        <dbReference type="ARBA" id="ARBA00022723"/>
    </source>
</evidence>
<dbReference type="PROSITE" id="PS00028">
    <property type="entry name" value="ZINC_FINGER_C2H2_1"/>
    <property type="match status" value="2"/>
</dbReference>
<dbReference type="GO" id="GO:0003677">
    <property type="term" value="F:DNA binding"/>
    <property type="evidence" value="ECO:0007669"/>
    <property type="project" value="UniProtKB-KW"/>
</dbReference>
<keyword evidence="2" id="KW-0479">Metal-binding</keyword>
<evidence type="ECO:0000256" key="7">
    <source>
        <dbReference type="ARBA" id="ARBA00023242"/>
    </source>
</evidence>
<feature type="compositionally biased region" description="Basic residues" evidence="9">
    <location>
        <begin position="131"/>
        <end position="145"/>
    </location>
</feature>
<dbReference type="InterPro" id="IPR036236">
    <property type="entry name" value="Znf_C2H2_sf"/>
</dbReference>
<dbReference type="SUPFAM" id="SSF57667">
    <property type="entry name" value="beta-beta-alpha zinc fingers"/>
    <property type="match status" value="2"/>
</dbReference>
<keyword evidence="4 8" id="KW-0863">Zinc-finger</keyword>
<feature type="region of interest" description="Disordered" evidence="9">
    <location>
        <begin position="329"/>
        <end position="351"/>
    </location>
</feature>
<dbReference type="GO" id="GO:0010468">
    <property type="term" value="P:regulation of gene expression"/>
    <property type="evidence" value="ECO:0007669"/>
    <property type="project" value="TreeGrafter"/>
</dbReference>
<feature type="compositionally biased region" description="Acidic residues" evidence="9">
    <location>
        <begin position="333"/>
        <end position="343"/>
    </location>
</feature>
<sequence length="351" mass="38079">MSPYMKLKQHILNVHKNQPGPVKARATPKFTCGECNIEFPNLQTLREHNKTHPPSDHLICDVCERPIKGSHFNLLLHKFSHKNDNERLEAIRNKERGAYNAFLSAKLNSVYTAKNKKTAAPDDALPEQKSKSKKKRTRTKPRKVLGMRGASAAVQAASTSAVPVTKAPVAVAISSNQPAPNVASTSTNSTATRSARAARRREQSDPDAGIAKPYGCRICNKYFSQKNHLTSHMRSHGFRRSERGIASQKRSGVEGEPIPSTSAAALASHNNQSIGAGIASRRRGALAATATSMEVEPPLLSPVETAALAENLEKTINEVCNEMGISLNAVEDGGNEGEEELDAPELKREVV</sequence>